<dbReference type="SMART" id="SM00176">
    <property type="entry name" value="RAN"/>
    <property type="match status" value="1"/>
</dbReference>
<evidence type="ECO:0008006" key="15">
    <source>
        <dbReference type="Google" id="ProtNLM"/>
    </source>
</evidence>
<dbReference type="GO" id="GO:0005525">
    <property type="term" value="F:GTP binding"/>
    <property type="evidence" value="ECO:0007669"/>
    <property type="project" value="UniProtKB-KW"/>
</dbReference>
<dbReference type="EMBL" id="CAKKLH010000001">
    <property type="protein sequence ID" value="CAH0098206.1"/>
    <property type="molecule type" value="Genomic_DNA"/>
</dbReference>
<gene>
    <name evidence="13" type="ORF">DGAL_LOCUS253</name>
</gene>
<proteinExistence type="inferred from homology"/>
<dbReference type="SUPFAM" id="SSF52540">
    <property type="entry name" value="P-loop containing nucleoside triphosphate hydrolases"/>
    <property type="match status" value="1"/>
</dbReference>
<dbReference type="Proteomes" id="UP000789390">
    <property type="component" value="Unassembled WGS sequence"/>
</dbReference>
<evidence type="ECO:0000256" key="10">
    <source>
        <dbReference type="ARBA" id="ARBA00023289"/>
    </source>
</evidence>
<evidence type="ECO:0000256" key="7">
    <source>
        <dbReference type="ARBA" id="ARBA00023134"/>
    </source>
</evidence>
<evidence type="ECO:0000256" key="3">
    <source>
        <dbReference type="ARBA" id="ARBA00022475"/>
    </source>
</evidence>
<evidence type="ECO:0000256" key="1">
    <source>
        <dbReference type="ARBA" id="ARBA00004342"/>
    </source>
</evidence>
<keyword evidence="3" id="KW-1003">Cell membrane</keyword>
<accession>A0A8J2WG29</accession>
<dbReference type="Pfam" id="PF00071">
    <property type="entry name" value="Ras"/>
    <property type="match status" value="1"/>
</dbReference>
<comment type="caution">
    <text evidence="13">The sequence shown here is derived from an EMBL/GenBank/DDBJ whole genome shotgun (WGS) entry which is preliminary data.</text>
</comment>
<keyword evidence="5" id="KW-0547">Nucleotide-binding</keyword>
<dbReference type="Gene3D" id="3.40.50.300">
    <property type="entry name" value="P-loop containing nucleotide triphosphate hydrolases"/>
    <property type="match status" value="1"/>
</dbReference>
<reference evidence="13" key="1">
    <citation type="submission" date="2021-11" db="EMBL/GenBank/DDBJ databases">
        <authorList>
            <person name="Schell T."/>
        </authorList>
    </citation>
    <scope>NUCLEOTIDE SEQUENCE</scope>
    <source>
        <strain evidence="13">M5</strain>
    </source>
</reference>
<keyword evidence="4" id="KW-0488">Methylation</keyword>
<organism evidence="13 14">
    <name type="scientific">Daphnia galeata</name>
    <dbReference type="NCBI Taxonomy" id="27404"/>
    <lineage>
        <taxon>Eukaryota</taxon>
        <taxon>Metazoa</taxon>
        <taxon>Ecdysozoa</taxon>
        <taxon>Arthropoda</taxon>
        <taxon>Crustacea</taxon>
        <taxon>Branchiopoda</taxon>
        <taxon>Diplostraca</taxon>
        <taxon>Cladocera</taxon>
        <taxon>Anomopoda</taxon>
        <taxon>Daphniidae</taxon>
        <taxon>Daphnia</taxon>
    </lineage>
</organism>
<dbReference type="NCBIfam" id="TIGR00231">
    <property type="entry name" value="small_GTP"/>
    <property type="match status" value="1"/>
</dbReference>
<keyword evidence="6" id="KW-0072">Autophagy</keyword>
<keyword evidence="8" id="KW-0472">Membrane</keyword>
<dbReference type="InterPro" id="IPR001806">
    <property type="entry name" value="Small_GTPase"/>
</dbReference>
<dbReference type="AlphaFoldDB" id="A0A8J2WG29"/>
<comment type="subcellular location">
    <subcellularLocation>
        <location evidence="1">Cell membrane</location>
        <topology evidence="1">Lipid-anchor</topology>
        <orientation evidence="1">Cytoplasmic side</orientation>
    </subcellularLocation>
    <subcellularLocation>
        <location evidence="12">Cytoplasmic vesicle membrane</location>
        <topology evidence="12">Lipid-anchor</topology>
        <orientation evidence="12">Cytoplasmic side</orientation>
    </subcellularLocation>
</comment>
<keyword evidence="10" id="KW-0636">Prenylation</keyword>
<keyword evidence="11" id="KW-0968">Cytoplasmic vesicle</keyword>
<dbReference type="PROSITE" id="PS51420">
    <property type="entry name" value="RHO"/>
    <property type="match status" value="1"/>
</dbReference>
<dbReference type="OrthoDB" id="9989112at2759"/>
<dbReference type="InterPro" id="IPR050209">
    <property type="entry name" value="Rab_GTPases_membrane_traffic"/>
</dbReference>
<dbReference type="GO" id="GO:0030659">
    <property type="term" value="C:cytoplasmic vesicle membrane"/>
    <property type="evidence" value="ECO:0007669"/>
    <property type="project" value="UniProtKB-SubCell"/>
</dbReference>
<dbReference type="FunFam" id="3.40.50.300:FF:000358">
    <property type="entry name" value="RAB39B, member RAS oncogene family"/>
    <property type="match status" value="1"/>
</dbReference>
<dbReference type="InterPro" id="IPR027417">
    <property type="entry name" value="P-loop_NTPase"/>
</dbReference>
<dbReference type="GO" id="GO:0006914">
    <property type="term" value="P:autophagy"/>
    <property type="evidence" value="ECO:0007669"/>
    <property type="project" value="UniProtKB-KW"/>
</dbReference>
<evidence type="ECO:0000256" key="4">
    <source>
        <dbReference type="ARBA" id="ARBA00022481"/>
    </source>
</evidence>
<evidence type="ECO:0000256" key="12">
    <source>
        <dbReference type="ARBA" id="ARBA00025701"/>
    </source>
</evidence>
<evidence type="ECO:0000313" key="13">
    <source>
        <dbReference type="EMBL" id="CAH0098206.1"/>
    </source>
</evidence>
<evidence type="ECO:0000256" key="11">
    <source>
        <dbReference type="ARBA" id="ARBA00023329"/>
    </source>
</evidence>
<dbReference type="PRINTS" id="PR00449">
    <property type="entry name" value="RASTRNSFRMNG"/>
</dbReference>
<evidence type="ECO:0000256" key="9">
    <source>
        <dbReference type="ARBA" id="ARBA00023288"/>
    </source>
</evidence>
<dbReference type="PROSITE" id="PS51419">
    <property type="entry name" value="RAB"/>
    <property type="match status" value="1"/>
</dbReference>
<keyword evidence="14" id="KW-1185">Reference proteome</keyword>
<evidence type="ECO:0000256" key="2">
    <source>
        <dbReference type="ARBA" id="ARBA00006270"/>
    </source>
</evidence>
<evidence type="ECO:0000256" key="8">
    <source>
        <dbReference type="ARBA" id="ARBA00023136"/>
    </source>
</evidence>
<dbReference type="SMART" id="SM00174">
    <property type="entry name" value="RHO"/>
    <property type="match status" value="1"/>
</dbReference>
<dbReference type="SMART" id="SM00175">
    <property type="entry name" value="RAB"/>
    <property type="match status" value="1"/>
</dbReference>
<dbReference type="GO" id="GO:0003924">
    <property type="term" value="F:GTPase activity"/>
    <property type="evidence" value="ECO:0007669"/>
    <property type="project" value="InterPro"/>
</dbReference>
<name>A0A8J2WG29_9CRUS</name>
<evidence type="ECO:0000256" key="5">
    <source>
        <dbReference type="ARBA" id="ARBA00022741"/>
    </source>
</evidence>
<dbReference type="PANTHER" id="PTHR47979">
    <property type="entry name" value="DRAB11-RELATED"/>
    <property type="match status" value="1"/>
</dbReference>
<sequence>MVEPIFDYQFRIIIIGNSTVGKSSLLKYFTDGRFAEVSDPTVGVDFFARLLQVEDGTRIKLQLWDTAGQERFRSITKSYFRNSVGVLLVFDICCRKSFENVPAWMNEAKLHIEPHRAVFILVGCKLDLKEQREVSSEEAERFANFNEMPFVETSAKTGENVEEAFRIVGQEIYNRVQLGEYSIHDGWDGVKAGYRRAGRDYGLVEAEVARTSCC</sequence>
<keyword evidence="7" id="KW-0342">GTP-binding</keyword>
<comment type="similarity">
    <text evidence="2">Belongs to the small GTPase superfamily. Rab family.</text>
</comment>
<dbReference type="SMART" id="SM00173">
    <property type="entry name" value="RAS"/>
    <property type="match status" value="1"/>
</dbReference>
<evidence type="ECO:0000256" key="6">
    <source>
        <dbReference type="ARBA" id="ARBA00023006"/>
    </source>
</evidence>
<protein>
    <recommendedName>
        <fullName evidence="15">Ras-related protein Rab-39B</fullName>
    </recommendedName>
</protein>
<dbReference type="InterPro" id="IPR005225">
    <property type="entry name" value="Small_GTP-bd"/>
</dbReference>
<evidence type="ECO:0000313" key="14">
    <source>
        <dbReference type="Proteomes" id="UP000789390"/>
    </source>
</evidence>
<keyword evidence="9" id="KW-0449">Lipoprotein</keyword>
<dbReference type="PROSITE" id="PS51421">
    <property type="entry name" value="RAS"/>
    <property type="match status" value="1"/>
</dbReference>
<dbReference type="GO" id="GO:0005886">
    <property type="term" value="C:plasma membrane"/>
    <property type="evidence" value="ECO:0007669"/>
    <property type="project" value="UniProtKB-SubCell"/>
</dbReference>